<dbReference type="GeneTree" id="ENSGT01150000286958"/>
<keyword evidence="7" id="KW-0805">Transcription regulation</keyword>
<keyword evidence="10" id="KW-0539">Nucleus</keyword>
<evidence type="ECO:0000313" key="15">
    <source>
        <dbReference type="Proteomes" id="UP000264820"/>
    </source>
</evidence>
<keyword evidence="6" id="KW-0862">Zinc</keyword>
<dbReference type="Ensembl" id="ENSHCOT00000028667.1">
    <property type="protein sequence ID" value="ENSHCOP00000016868.1"/>
    <property type="gene ID" value="ENSHCOG00000020670.1"/>
</dbReference>
<dbReference type="GO" id="GO:0000981">
    <property type="term" value="F:DNA-binding transcription factor activity, RNA polymerase II-specific"/>
    <property type="evidence" value="ECO:0007669"/>
    <property type="project" value="TreeGrafter"/>
</dbReference>
<evidence type="ECO:0000256" key="8">
    <source>
        <dbReference type="ARBA" id="ARBA00023125"/>
    </source>
</evidence>
<evidence type="ECO:0000256" key="6">
    <source>
        <dbReference type="ARBA" id="ARBA00022833"/>
    </source>
</evidence>
<keyword evidence="8" id="KW-0238">DNA-binding</keyword>
<dbReference type="PANTHER" id="PTHR23235:SF178">
    <property type="entry name" value="C2H2-TYPE DOMAIN-CONTAINING PROTEIN-RELATED"/>
    <property type="match status" value="1"/>
</dbReference>
<dbReference type="AlphaFoldDB" id="A0A3Q2YH98"/>
<proteinExistence type="inferred from homology"/>
<dbReference type="FunFam" id="3.30.160.60:FF:000512">
    <property type="entry name" value="zinc finger protein 197 isoform X1"/>
    <property type="match status" value="1"/>
</dbReference>
<feature type="transmembrane region" description="Helical" evidence="12">
    <location>
        <begin position="103"/>
        <end position="123"/>
    </location>
</feature>
<comment type="similarity">
    <text evidence="2">Belongs to the krueppel C2H2-type zinc-finger protein family.</text>
</comment>
<evidence type="ECO:0000256" key="7">
    <source>
        <dbReference type="ARBA" id="ARBA00023015"/>
    </source>
</evidence>
<feature type="domain" description="C2H2-type" evidence="13">
    <location>
        <begin position="33"/>
        <end position="60"/>
    </location>
</feature>
<dbReference type="PANTHER" id="PTHR23235">
    <property type="entry name" value="KRUEPPEL-LIKE TRANSCRIPTION FACTOR"/>
    <property type="match status" value="1"/>
</dbReference>
<organism evidence="14 15">
    <name type="scientific">Hippocampus comes</name>
    <name type="common">Tiger tail seahorse</name>
    <dbReference type="NCBI Taxonomy" id="109280"/>
    <lineage>
        <taxon>Eukaryota</taxon>
        <taxon>Metazoa</taxon>
        <taxon>Chordata</taxon>
        <taxon>Craniata</taxon>
        <taxon>Vertebrata</taxon>
        <taxon>Euteleostomi</taxon>
        <taxon>Actinopterygii</taxon>
        <taxon>Neopterygii</taxon>
        <taxon>Teleostei</taxon>
        <taxon>Neoteleostei</taxon>
        <taxon>Acanthomorphata</taxon>
        <taxon>Syngnathiaria</taxon>
        <taxon>Syngnathiformes</taxon>
        <taxon>Syngnathoidei</taxon>
        <taxon>Syngnathidae</taxon>
        <taxon>Hippocampus</taxon>
    </lineage>
</organism>
<keyword evidence="5 11" id="KW-0863">Zinc-finger</keyword>
<keyword evidence="15" id="KW-1185">Reference proteome</keyword>
<evidence type="ECO:0000256" key="3">
    <source>
        <dbReference type="ARBA" id="ARBA00022723"/>
    </source>
</evidence>
<dbReference type="FunFam" id="3.30.160.60:FF:001480">
    <property type="entry name" value="Si:cabz01071911.3"/>
    <property type="match status" value="1"/>
</dbReference>
<dbReference type="PROSITE" id="PS00028">
    <property type="entry name" value="ZINC_FINGER_C2H2_1"/>
    <property type="match status" value="3"/>
</dbReference>
<evidence type="ECO:0000256" key="2">
    <source>
        <dbReference type="ARBA" id="ARBA00006991"/>
    </source>
</evidence>
<comment type="subcellular location">
    <subcellularLocation>
        <location evidence="1">Nucleus</location>
    </subcellularLocation>
</comment>
<name>A0A3Q2YH98_HIPCM</name>
<feature type="domain" description="C2H2-type" evidence="13">
    <location>
        <begin position="5"/>
        <end position="32"/>
    </location>
</feature>
<evidence type="ECO:0000256" key="11">
    <source>
        <dbReference type="PROSITE-ProRule" id="PRU00042"/>
    </source>
</evidence>
<dbReference type="InterPro" id="IPR036236">
    <property type="entry name" value="Znf_C2H2_sf"/>
</dbReference>
<dbReference type="FunFam" id="3.30.160.60:FF:001155">
    <property type="entry name" value="Zinc finger 30C"/>
    <property type="match status" value="1"/>
</dbReference>
<evidence type="ECO:0000256" key="1">
    <source>
        <dbReference type="ARBA" id="ARBA00004123"/>
    </source>
</evidence>
<dbReference type="GO" id="GO:0008270">
    <property type="term" value="F:zinc ion binding"/>
    <property type="evidence" value="ECO:0007669"/>
    <property type="project" value="UniProtKB-KW"/>
</dbReference>
<dbReference type="Pfam" id="PF00096">
    <property type="entry name" value="zf-C2H2"/>
    <property type="match status" value="3"/>
</dbReference>
<dbReference type="PROSITE" id="PS50157">
    <property type="entry name" value="ZINC_FINGER_C2H2_2"/>
    <property type="match status" value="3"/>
</dbReference>
<evidence type="ECO:0000256" key="12">
    <source>
        <dbReference type="SAM" id="Phobius"/>
    </source>
</evidence>
<dbReference type="GO" id="GO:0005634">
    <property type="term" value="C:nucleus"/>
    <property type="evidence" value="ECO:0007669"/>
    <property type="project" value="UniProtKB-SubCell"/>
</dbReference>
<keyword evidence="12" id="KW-1133">Transmembrane helix</keyword>
<dbReference type="InterPro" id="IPR013087">
    <property type="entry name" value="Znf_C2H2_type"/>
</dbReference>
<evidence type="ECO:0000256" key="5">
    <source>
        <dbReference type="ARBA" id="ARBA00022771"/>
    </source>
</evidence>
<dbReference type="GO" id="GO:0000978">
    <property type="term" value="F:RNA polymerase II cis-regulatory region sequence-specific DNA binding"/>
    <property type="evidence" value="ECO:0007669"/>
    <property type="project" value="TreeGrafter"/>
</dbReference>
<evidence type="ECO:0000256" key="10">
    <source>
        <dbReference type="ARBA" id="ARBA00023242"/>
    </source>
</evidence>
<dbReference type="OMA" id="SKMFATR"/>
<keyword evidence="12" id="KW-0472">Membrane</keyword>
<keyword evidence="12" id="KW-0812">Transmembrane</keyword>
<sequence length="124" mass="14407">IGKPFVCPFCCKTFNQRVHLSRHLSVHTGDKPFHCTICSKMFATRDRLRSHTRIHTGEKPFSCPVCGKRFFHRSHLVKHSHIHTGVKPFSCLKFLVYIPPMRFIVSIPLYCNSGLIAIVFFFFK</sequence>
<keyword evidence="4" id="KW-0677">Repeat</keyword>
<dbReference type="Proteomes" id="UP000264820">
    <property type="component" value="Unplaced"/>
</dbReference>
<protein>
    <recommendedName>
        <fullName evidence="13">C2H2-type domain-containing protein</fullName>
    </recommendedName>
</protein>
<evidence type="ECO:0000313" key="14">
    <source>
        <dbReference type="Ensembl" id="ENSHCOP00000016868.1"/>
    </source>
</evidence>
<feature type="domain" description="C2H2-type" evidence="13">
    <location>
        <begin position="61"/>
        <end position="88"/>
    </location>
</feature>
<evidence type="ECO:0000256" key="4">
    <source>
        <dbReference type="ARBA" id="ARBA00022737"/>
    </source>
</evidence>
<evidence type="ECO:0000259" key="13">
    <source>
        <dbReference type="PROSITE" id="PS50157"/>
    </source>
</evidence>
<keyword evidence="3" id="KW-0479">Metal-binding</keyword>
<dbReference type="Gene3D" id="3.30.160.60">
    <property type="entry name" value="Classic Zinc Finger"/>
    <property type="match status" value="3"/>
</dbReference>
<dbReference type="SMART" id="SM00355">
    <property type="entry name" value="ZnF_C2H2"/>
    <property type="match status" value="3"/>
</dbReference>
<dbReference type="SUPFAM" id="SSF57667">
    <property type="entry name" value="beta-beta-alpha zinc fingers"/>
    <property type="match status" value="2"/>
</dbReference>
<evidence type="ECO:0000256" key="9">
    <source>
        <dbReference type="ARBA" id="ARBA00023163"/>
    </source>
</evidence>
<reference evidence="14" key="1">
    <citation type="submission" date="2025-08" db="UniProtKB">
        <authorList>
            <consortium name="Ensembl"/>
        </authorList>
    </citation>
    <scope>IDENTIFICATION</scope>
</reference>
<keyword evidence="9" id="KW-0804">Transcription</keyword>
<accession>A0A3Q2YH98</accession>
<reference evidence="14" key="2">
    <citation type="submission" date="2025-09" db="UniProtKB">
        <authorList>
            <consortium name="Ensembl"/>
        </authorList>
    </citation>
    <scope>IDENTIFICATION</scope>
</reference>